<protein>
    <submittedName>
        <fullName evidence="1">Uncharacterized protein</fullName>
    </submittedName>
</protein>
<keyword evidence="2" id="KW-1185">Reference proteome</keyword>
<dbReference type="Proteomes" id="UP000024404">
    <property type="component" value="Unassembled WGS sequence"/>
</dbReference>
<evidence type="ECO:0000313" key="1">
    <source>
        <dbReference type="EnsemblMetazoa" id="OVOC10595.1"/>
    </source>
</evidence>
<accession>A0A8R1XMS4</accession>
<dbReference type="EMBL" id="CMVM020000345">
    <property type="status" value="NOT_ANNOTATED_CDS"/>
    <property type="molecule type" value="Genomic_DNA"/>
</dbReference>
<proteinExistence type="predicted"/>
<reference evidence="1" key="2">
    <citation type="submission" date="2022-06" db="UniProtKB">
        <authorList>
            <consortium name="EnsemblMetazoa"/>
        </authorList>
    </citation>
    <scope>IDENTIFICATION</scope>
</reference>
<organism evidence="1 2">
    <name type="scientific">Onchocerca volvulus</name>
    <dbReference type="NCBI Taxonomy" id="6282"/>
    <lineage>
        <taxon>Eukaryota</taxon>
        <taxon>Metazoa</taxon>
        <taxon>Ecdysozoa</taxon>
        <taxon>Nematoda</taxon>
        <taxon>Chromadorea</taxon>
        <taxon>Rhabditida</taxon>
        <taxon>Spirurina</taxon>
        <taxon>Spiruromorpha</taxon>
        <taxon>Filarioidea</taxon>
        <taxon>Onchocercidae</taxon>
        <taxon>Onchocerca</taxon>
    </lineage>
</organism>
<sequence length="50" mass="5959">MKTSKIMEDVDRAGRKLTKDVNRAGRNLIKLNSRETLQKIYCNIWVERYC</sequence>
<evidence type="ECO:0000313" key="2">
    <source>
        <dbReference type="Proteomes" id="UP000024404"/>
    </source>
</evidence>
<dbReference type="EnsemblMetazoa" id="OVOC10595.1">
    <property type="protein sequence ID" value="OVOC10595.1"/>
    <property type="gene ID" value="WBGene00247404"/>
</dbReference>
<name>A0A8R1XMS4_ONCVO</name>
<reference evidence="2" key="1">
    <citation type="submission" date="2013-10" db="EMBL/GenBank/DDBJ databases">
        <title>Genome sequencing of Onchocerca volvulus.</title>
        <authorList>
            <person name="Cotton J."/>
            <person name="Tsai J."/>
            <person name="Stanley E."/>
            <person name="Tracey A."/>
            <person name="Holroyd N."/>
            <person name="Lustigman S."/>
            <person name="Berriman M."/>
        </authorList>
    </citation>
    <scope>NUCLEOTIDE SEQUENCE</scope>
</reference>
<dbReference type="AlphaFoldDB" id="A0A8R1XMS4"/>